<name>A0A5C8NYQ9_9BURK</name>
<evidence type="ECO:0000256" key="2">
    <source>
        <dbReference type="ARBA" id="ARBA00011233"/>
    </source>
</evidence>
<dbReference type="AlphaFoldDB" id="A0A5C8NYQ9"/>
<keyword evidence="10" id="KW-0998">Cell outer membrane</keyword>
<keyword evidence="14" id="KW-1185">Reference proteome</keyword>
<accession>A0A5C8NYQ9</accession>
<dbReference type="GO" id="GO:0009279">
    <property type="term" value="C:cell outer membrane"/>
    <property type="evidence" value="ECO:0007669"/>
    <property type="project" value="UniProtKB-SubCell"/>
</dbReference>
<dbReference type="InterPro" id="IPR023614">
    <property type="entry name" value="Porin_dom_sf"/>
</dbReference>
<evidence type="ECO:0000256" key="6">
    <source>
        <dbReference type="ARBA" id="ARBA00022729"/>
    </source>
</evidence>
<keyword evidence="9" id="KW-0472">Membrane</keyword>
<evidence type="ECO:0000313" key="14">
    <source>
        <dbReference type="Proteomes" id="UP000321548"/>
    </source>
</evidence>
<dbReference type="Gene3D" id="2.40.160.10">
    <property type="entry name" value="Porin"/>
    <property type="match status" value="1"/>
</dbReference>
<dbReference type="InterPro" id="IPR002299">
    <property type="entry name" value="Porin_Neis"/>
</dbReference>
<evidence type="ECO:0000256" key="11">
    <source>
        <dbReference type="SAM" id="SignalP"/>
    </source>
</evidence>
<sequence length="340" mass="35057">MKKSLLALAVLGAFAGAAAAQTNVTLYGIADAGIGMQDSDAPTDSAVTVFSGVQSTSRFGVRGSEDLGGGLKATFNIEAGVNWDTGAADGVFWQRRAVVGLASSWGEVRLGRDYTPGFLAGGVGDVMGYGLFGNWLTFTAQAGGYGITTRASNGLHYTGSFGGVTVRAMYAAGEDYTGNNVGDMYGLSGVYAAGPLSVAAYWQQTDFGPAGDGQQYGIGGQYNFGMFRVGLNYGAAEIDNQPDHTGWAIGAGMKVGSGEILAQYIQQDLDVAGGADPSAKSIGLAYVHPLSKRTNLYATYGQLKNEDGGAFGLRYSQSVVPAAGADADPKAFAVGIRHMF</sequence>
<dbReference type="PANTHER" id="PTHR34501">
    <property type="entry name" value="PROTEIN YDDL-RELATED"/>
    <property type="match status" value="1"/>
</dbReference>
<keyword evidence="5" id="KW-0812">Transmembrane</keyword>
<evidence type="ECO:0000256" key="1">
    <source>
        <dbReference type="ARBA" id="ARBA00004571"/>
    </source>
</evidence>
<dbReference type="RefSeq" id="WP_147704321.1">
    <property type="nucleotide sequence ID" value="NZ_VDUY01000003.1"/>
</dbReference>
<keyword evidence="6 11" id="KW-0732">Signal</keyword>
<reference evidence="13 14" key="1">
    <citation type="submission" date="2019-06" db="EMBL/GenBank/DDBJ databases">
        <title>Quisquiliibacterium sp. nov., isolated from a maize field.</title>
        <authorList>
            <person name="Lin S.-Y."/>
            <person name="Tsai C.-F."/>
            <person name="Young C.-C."/>
        </authorList>
    </citation>
    <scope>NUCLEOTIDE SEQUENCE [LARGE SCALE GENOMIC DNA]</scope>
    <source>
        <strain evidence="13 14">CC-CFT501</strain>
    </source>
</reference>
<dbReference type="GO" id="GO:0046930">
    <property type="term" value="C:pore complex"/>
    <property type="evidence" value="ECO:0007669"/>
    <property type="project" value="UniProtKB-KW"/>
</dbReference>
<dbReference type="InterPro" id="IPR050298">
    <property type="entry name" value="Gram-neg_bact_OMP"/>
</dbReference>
<keyword evidence="4" id="KW-1134">Transmembrane beta strand</keyword>
<dbReference type="GO" id="GO:0015288">
    <property type="term" value="F:porin activity"/>
    <property type="evidence" value="ECO:0007669"/>
    <property type="project" value="UniProtKB-KW"/>
</dbReference>
<dbReference type="OrthoDB" id="8576858at2"/>
<evidence type="ECO:0000256" key="8">
    <source>
        <dbReference type="ARBA" id="ARBA00023114"/>
    </source>
</evidence>
<evidence type="ECO:0000259" key="12">
    <source>
        <dbReference type="Pfam" id="PF13609"/>
    </source>
</evidence>
<gene>
    <name evidence="13" type="ORF">FHP08_10155</name>
</gene>
<dbReference type="PRINTS" id="PR00184">
    <property type="entry name" value="NEISSPPORIN"/>
</dbReference>
<proteinExistence type="predicted"/>
<evidence type="ECO:0000256" key="10">
    <source>
        <dbReference type="ARBA" id="ARBA00023237"/>
    </source>
</evidence>
<evidence type="ECO:0000256" key="5">
    <source>
        <dbReference type="ARBA" id="ARBA00022692"/>
    </source>
</evidence>
<evidence type="ECO:0000256" key="7">
    <source>
        <dbReference type="ARBA" id="ARBA00023065"/>
    </source>
</evidence>
<comment type="caution">
    <text evidence="13">The sequence shown here is derived from an EMBL/GenBank/DDBJ whole genome shotgun (WGS) entry which is preliminary data.</text>
</comment>
<dbReference type="SUPFAM" id="SSF56935">
    <property type="entry name" value="Porins"/>
    <property type="match status" value="1"/>
</dbReference>
<feature type="domain" description="Porin" evidence="12">
    <location>
        <begin position="7"/>
        <end position="307"/>
    </location>
</feature>
<keyword evidence="7" id="KW-0406">Ion transport</keyword>
<evidence type="ECO:0000256" key="9">
    <source>
        <dbReference type="ARBA" id="ARBA00023136"/>
    </source>
</evidence>
<dbReference type="InterPro" id="IPR033900">
    <property type="entry name" value="Gram_neg_porin_domain"/>
</dbReference>
<feature type="chain" id="PRO_5022765273" evidence="11">
    <location>
        <begin position="20"/>
        <end position="340"/>
    </location>
</feature>
<evidence type="ECO:0000313" key="13">
    <source>
        <dbReference type="EMBL" id="TXL66409.1"/>
    </source>
</evidence>
<organism evidence="13 14">
    <name type="scientific">Zeimonas arvi</name>
    <dbReference type="NCBI Taxonomy" id="2498847"/>
    <lineage>
        <taxon>Bacteria</taxon>
        <taxon>Pseudomonadati</taxon>
        <taxon>Pseudomonadota</taxon>
        <taxon>Betaproteobacteria</taxon>
        <taxon>Burkholderiales</taxon>
        <taxon>Burkholderiaceae</taxon>
        <taxon>Zeimonas</taxon>
    </lineage>
</organism>
<comment type="subunit">
    <text evidence="2">Homotrimer.</text>
</comment>
<feature type="signal peptide" evidence="11">
    <location>
        <begin position="1"/>
        <end position="19"/>
    </location>
</feature>
<dbReference type="EMBL" id="VDUY01000003">
    <property type="protein sequence ID" value="TXL66409.1"/>
    <property type="molecule type" value="Genomic_DNA"/>
</dbReference>
<dbReference type="Proteomes" id="UP000321548">
    <property type="component" value="Unassembled WGS sequence"/>
</dbReference>
<dbReference type="GO" id="GO:0006811">
    <property type="term" value="P:monoatomic ion transport"/>
    <property type="evidence" value="ECO:0007669"/>
    <property type="project" value="UniProtKB-KW"/>
</dbReference>
<evidence type="ECO:0000256" key="3">
    <source>
        <dbReference type="ARBA" id="ARBA00022448"/>
    </source>
</evidence>
<comment type="subcellular location">
    <subcellularLocation>
        <location evidence="1">Cell outer membrane</location>
        <topology evidence="1">Multi-pass membrane protein</topology>
    </subcellularLocation>
</comment>
<dbReference type="CDD" id="cd00342">
    <property type="entry name" value="gram_neg_porins"/>
    <property type="match status" value="1"/>
</dbReference>
<keyword evidence="3" id="KW-0813">Transport</keyword>
<keyword evidence="8" id="KW-0626">Porin</keyword>
<protein>
    <submittedName>
        <fullName evidence="13">Porin</fullName>
    </submittedName>
</protein>
<dbReference type="PANTHER" id="PTHR34501:SF9">
    <property type="entry name" value="MAJOR OUTER MEMBRANE PROTEIN P.IA"/>
    <property type="match status" value="1"/>
</dbReference>
<dbReference type="Pfam" id="PF13609">
    <property type="entry name" value="Porin_4"/>
    <property type="match status" value="1"/>
</dbReference>
<evidence type="ECO:0000256" key="4">
    <source>
        <dbReference type="ARBA" id="ARBA00022452"/>
    </source>
</evidence>